<comment type="caution">
    <text evidence="2">The sequence shown here is derived from an EMBL/GenBank/DDBJ whole genome shotgun (WGS) entry which is preliminary data.</text>
</comment>
<feature type="region of interest" description="Disordered" evidence="1">
    <location>
        <begin position="107"/>
        <end position="136"/>
    </location>
</feature>
<feature type="compositionally biased region" description="Basic and acidic residues" evidence="1">
    <location>
        <begin position="35"/>
        <end position="45"/>
    </location>
</feature>
<proteinExistence type="predicted"/>
<feature type="compositionally biased region" description="Basic residues" evidence="1">
    <location>
        <begin position="118"/>
        <end position="131"/>
    </location>
</feature>
<feature type="compositionally biased region" description="Basic and acidic residues" evidence="1">
    <location>
        <begin position="1"/>
        <end position="10"/>
    </location>
</feature>
<keyword evidence="3" id="KW-1185">Reference proteome</keyword>
<dbReference type="OrthoDB" id="5430411at2759"/>
<feature type="region of interest" description="Disordered" evidence="1">
    <location>
        <begin position="596"/>
        <end position="623"/>
    </location>
</feature>
<dbReference type="AlphaFoldDB" id="A0A4S8R1S0"/>
<evidence type="ECO:0000256" key="1">
    <source>
        <dbReference type="SAM" id="MobiDB-lite"/>
    </source>
</evidence>
<evidence type="ECO:0000313" key="3">
    <source>
        <dbReference type="Proteomes" id="UP000308671"/>
    </source>
</evidence>
<reference evidence="2 3" key="1">
    <citation type="submission" date="2017-12" db="EMBL/GenBank/DDBJ databases">
        <title>Comparative genomics of Botrytis spp.</title>
        <authorList>
            <person name="Valero-Jimenez C.A."/>
            <person name="Tapia P."/>
            <person name="Veloso J."/>
            <person name="Silva-Moreno E."/>
            <person name="Staats M."/>
            <person name="Valdes J.H."/>
            <person name="Van Kan J.A.L."/>
        </authorList>
    </citation>
    <scope>NUCLEOTIDE SEQUENCE [LARGE SCALE GENOMIC DNA]</scope>
    <source>
        <strain evidence="2 3">MUCL435</strain>
    </source>
</reference>
<feature type="region of interest" description="Disordered" evidence="1">
    <location>
        <begin position="531"/>
        <end position="560"/>
    </location>
</feature>
<feature type="compositionally biased region" description="Polar residues" evidence="1">
    <location>
        <begin position="23"/>
        <end position="33"/>
    </location>
</feature>
<name>A0A4S8R1S0_9HELO</name>
<dbReference type="Proteomes" id="UP000308671">
    <property type="component" value="Unassembled WGS sequence"/>
</dbReference>
<protein>
    <recommendedName>
        <fullName evidence="4">Myb-like domain-containing protein</fullName>
    </recommendedName>
</protein>
<organism evidence="2 3">
    <name type="scientific">Botrytis galanthina</name>
    <dbReference type="NCBI Taxonomy" id="278940"/>
    <lineage>
        <taxon>Eukaryota</taxon>
        <taxon>Fungi</taxon>
        <taxon>Dikarya</taxon>
        <taxon>Ascomycota</taxon>
        <taxon>Pezizomycotina</taxon>
        <taxon>Leotiomycetes</taxon>
        <taxon>Helotiales</taxon>
        <taxon>Sclerotiniaceae</taxon>
        <taxon>Botrytis</taxon>
    </lineage>
</organism>
<dbReference type="EMBL" id="PQXL01000274">
    <property type="protein sequence ID" value="THV47999.1"/>
    <property type="molecule type" value="Genomic_DNA"/>
</dbReference>
<feature type="compositionally biased region" description="Polar residues" evidence="1">
    <location>
        <begin position="73"/>
        <end position="87"/>
    </location>
</feature>
<feature type="region of interest" description="Disordered" evidence="1">
    <location>
        <begin position="1"/>
        <end position="93"/>
    </location>
</feature>
<accession>A0A4S8R1S0</accession>
<evidence type="ECO:0000313" key="2">
    <source>
        <dbReference type="EMBL" id="THV47999.1"/>
    </source>
</evidence>
<feature type="region of interest" description="Disordered" evidence="1">
    <location>
        <begin position="328"/>
        <end position="377"/>
    </location>
</feature>
<gene>
    <name evidence="2" type="ORF">BGAL_0274g00030</name>
</gene>
<evidence type="ECO:0008006" key="4">
    <source>
        <dbReference type="Google" id="ProtNLM"/>
    </source>
</evidence>
<feature type="compositionally biased region" description="Polar residues" evidence="1">
    <location>
        <begin position="547"/>
        <end position="560"/>
    </location>
</feature>
<sequence length="623" mass="70893">MGRFQEEDFRKKHSNKYMPTETFEMSSHNQNPKPQRFDKLPEHLQEQSTPPRESATKKPKLASKPPTNVDEPFTTTNTPEYTDSETLLSPGHAPGYLQWRRALAPDLASETEEEKKQRLNKRHAPKGKRGTRCIDDGTIDRSSAILGKSDPSKLVVRFKTEEVDEFSNKLIQGDVEFQYEDDSKGIRVDWNDPKSLHALNNWRNQVIRRNIGKAYDNRDFWTVQEQKILTELVRNYLNAKKDIDWAQIANDYNSSIENIEQVKGIPGAPRRYRCKSSDQTPREAVCISVPLRENRQIPQRNDWVLRQEMGFFLAPDAISVMEMLRNSTLPQRNGHPPARTRREQSQLGKRNKDKVATQESHDKQECSFAPSKYEPERSMVEASSELALTPPLLPLTEPRPLQPRQKPIVQKKVEPPHSRCKKRNVYNQEILYDKPSTDLHRYSTSFNPSQGLGHRRQALDLLAEQAAIMYDHLPKESKWSVPRPVLPTVAPAPTPTAAVPEPIRFGPVDFGTIASTRNTPVQMPTARMVPVSKSSFPTKPVRLASDPSATEENTAESGSHHVTLTQTLDPSATPLNQSFTQPRSLVPDITDWKISQRMRETAGEEITEVNAKKRSASEPAPYI</sequence>
<feature type="compositionally biased region" description="Basic and acidic residues" evidence="1">
    <location>
        <begin position="353"/>
        <end position="365"/>
    </location>
</feature>